<evidence type="ECO:0000256" key="2">
    <source>
        <dbReference type="ARBA" id="ARBA00022475"/>
    </source>
</evidence>
<dbReference type="GO" id="GO:0000166">
    <property type="term" value="F:nucleotide binding"/>
    <property type="evidence" value="ECO:0007669"/>
    <property type="project" value="InterPro"/>
</dbReference>
<dbReference type="GO" id="GO:0030007">
    <property type="term" value="P:intracellular potassium ion homeostasis"/>
    <property type="evidence" value="ECO:0007669"/>
    <property type="project" value="TreeGrafter"/>
</dbReference>
<keyword evidence="4" id="KW-1185">Reference proteome</keyword>
<dbReference type="PANTHER" id="PTHR43294:SF21">
    <property type="entry name" value="CATION TRANSPORTING ATPASE"/>
    <property type="match status" value="1"/>
</dbReference>
<keyword evidence="2" id="KW-1003">Cell membrane</keyword>
<gene>
    <name evidence="3" type="ORF">CGOC_LOCUS4117</name>
</gene>
<reference evidence="3 4" key="1">
    <citation type="submission" date="2018-11" db="EMBL/GenBank/DDBJ databases">
        <authorList>
            <consortium name="Pathogen Informatics"/>
        </authorList>
    </citation>
    <scope>NUCLEOTIDE SEQUENCE [LARGE SCALE GENOMIC DNA]</scope>
</reference>
<evidence type="ECO:0000313" key="4">
    <source>
        <dbReference type="Proteomes" id="UP000271889"/>
    </source>
</evidence>
<protein>
    <submittedName>
        <fullName evidence="3">Uncharacterized protein</fullName>
    </submittedName>
</protein>
<dbReference type="GO" id="GO:1990573">
    <property type="term" value="P:potassium ion import across plasma membrane"/>
    <property type="evidence" value="ECO:0007669"/>
    <property type="project" value="TreeGrafter"/>
</dbReference>
<dbReference type="InterPro" id="IPR023299">
    <property type="entry name" value="ATPase_P-typ_cyto_dom_N"/>
</dbReference>
<accession>A0A3P6RB30</accession>
<organism evidence="3 4">
    <name type="scientific">Cylicostephanus goldi</name>
    <name type="common">Nematode worm</name>
    <dbReference type="NCBI Taxonomy" id="71465"/>
    <lineage>
        <taxon>Eukaryota</taxon>
        <taxon>Metazoa</taxon>
        <taxon>Ecdysozoa</taxon>
        <taxon>Nematoda</taxon>
        <taxon>Chromadorea</taxon>
        <taxon>Rhabditida</taxon>
        <taxon>Rhabditina</taxon>
        <taxon>Rhabditomorpha</taxon>
        <taxon>Strongyloidea</taxon>
        <taxon>Strongylidae</taxon>
        <taxon>Cylicostephanus</taxon>
    </lineage>
</organism>
<dbReference type="OrthoDB" id="3352408at2759"/>
<dbReference type="Gene3D" id="3.40.1110.10">
    <property type="entry name" value="Calcium-transporting ATPase, cytoplasmic domain N"/>
    <property type="match status" value="1"/>
</dbReference>
<evidence type="ECO:0000256" key="1">
    <source>
        <dbReference type="ARBA" id="ARBA00004651"/>
    </source>
</evidence>
<dbReference type="AlphaFoldDB" id="A0A3P6RB30"/>
<dbReference type="Proteomes" id="UP000271889">
    <property type="component" value="Unassembled WGS sequence"/>
</dbReference>
<dbReference type="InterPro" id="IPR050510">
    <property type="entry name" value="Cation_transp_ATPase_P-type"/>
</dbReference>
<dbReference type="PANTHER" id="PTHR43294">
    <property type="entry name" value="SODIUM/POTASSIUM-TRANSPORTING ATPASE SUBUNIT ALPHA"/>
    <property type="match status" value="1"/>
</dbReference>
<dbReference type="GO" id="GO:0036376">
    <property type="term" value="P:sodium ion export across plasma membrane"/>
    <property type="evidence" value="ECO:0007669"/>
    <property type="project" value="TreeGrafter"/>
</dbReference>
<dbReference type="GO" id="GO:0005391">
    <property type="term" value="F:P-type sodium:potassium-exchanging transporter activity"/>
    <property type="evidence" value="ECO:0007669"/>
    <property type="project" value="TreeGrafter"/>
</dbReference>
<dbReference type="GO" id="GO:1902600">
    <property type="term" value="P:proton transmembrane transport"/>
    <property type="evidence" value="ECO:0007669"/>
    <property type="project" value="TreeGrafter"/>
</dbReference>
<comment type="subcellular location">
    <subcellularLocation>
        <location evidence="1">Cell membrane</location>
        <topology evidence="1">Multi-pass membrane protein</topology>
    </subcellularLocation>
</comment>
<dbReference type="SUPFAM" id="SSF81660">
    <property type="entry name" value="Metal cation-transporting ATPase, ATP-binding domain N"/>
    <property type="match status" value="1"/>
</dbReference>
<feature type="non-terminal residue" evidence="3">
    <location>
        <position position="1"/>
    </location>
</feature>
<name>A0A3P6RB30_CYLGO</name>
<dbReference type="GO" id="GO:0005886">
    <property type="term" value="C:plasma membrane"/>
    <property type="evidence" value="ECO:0007669"/>
    <property type="project" value="UniProtKB-SubCell"/>
</dbReference>
<evidence type="ECO:0000313" key="3">
    <source>
        <dbReference type="EMBL" id="VDK57819.1"/>
    </source>
</evidence>
<dbReference type="Pfam" id="PF13246">
    <property type="entry name" value="Cation_ATPase"/>
    <property type="match status" value="2"/>
</dbReference>
<sequence>HSTPCRHRSKKTKNDVFGIPSDVALVKYVEQNASVEAIRQRYHSVHEIPFNSIRRWQLVVCRCLADIPPVENLPEPEPVNSLNILPKLYLYLTYLQTETRYVVMVKGAPEVILGMCKRARVQKEIIEIDEKYREDCQAAWEALGNAGRRVIAFAHAHFNASMKAKFGPKEDRWPEDLIFLGMAAIMDPPRYIFSLKFEKERRKAV</sequence>
<keyword evidence="2" id="KW-0472">Membrane</keyword>
<dbReference type="GO" id="GO:0006883">
    <property type="term" value="P:intracellular sodium ion homeostasis"/>
    <property type="evidence" value="ECO:0007669"/>
    <property type="project" value="TreeGrafter"/>
</dbReference>
<proteinExistence type="predicted"/>
<dbReference type="EMBL" id="UYRV01010962">
    <property type="protein sequence ID" value="VDK57819.1"/>
    <property type="molecule type" value="Genomic_DNA"/>
</dbReference>